<keyword evidence="3" id="KW-0347">Helicase</keyword>
<dbReference type="PANTHER" id="PTHR10799">
    <property type="entry name" value="SNF2/RAD54 HELICASE FAMILY"/>
    <property type="match status" value="1"/>
</dbReference>
<dbReference type="Pfam" id="PF00176">
    <property type="entry name" value="SNF2-rel_dom"/>
    <property type="match status" value="1"/>
</dbReference>
<feature type="compositionally biased region" description="Low complexity" evidence="1">
    <location>
        <begin position="142"/>
        <end position="152"/>
    </location>
</feature>
<dbReference type="InterPro" id="IPR014001">
    <property type="entry name" value="Helicase_ATP-bd"/>
</dbReference>
<proteinExistence type="predicted"/>
<accession>A0ABR2MA80</accession>
<keyword evidence="3" id="KW-0378">Hydrolase</keyword>
<keyword evidence="3" id="KW-0547">Nucleotide-binding</keyword>
<dbReference type="SUPFAM" id="SSF52540">
    <property type="entry name" value="P-loop containing nucleoside triphosphate hydrolases"/>
    <property type="match status" value="1"/>
</dbReference>
<dbReference type="Gene3D" id="3.40.50.10810">
    <property type="entry name" value="Tandem AAA-ATPase domain"/>
    <property type="match status" value="1"/>
</dbReference>
<organism evidence="3 4">
    <name type="scientific">Platanthera guangdongensis</name>
    <dbReference type="NCBI Taxonomy" id="2320717"/>
    <lineage>
        <taxon>Eukaryota</taxon>
        <taxon>Viridiplantae</taxon>
        <taxon>Streptophyta</taxon>
        <taxon>Embryophyta</taxon>
        <taxon>Tracheophyta</taxon>
        <taxon>Spermatophyta</taxon>
        <taxon>Magnoliopsida</taxon>
        <taxon>Liliopsida</taxon>
        <taxon>Asparagales</taxon>
        <taxon>Orchidaceae</taxon>
        <taxon>Orchidoideae</taxon>
        <taxon>Orchideae</taxon>
        <taxon>Orchidinae</taxon>
        <taxon>Platanthera</taxon>
    </lineage>
</organism>
<keyword evidence="3" id="KW-0067">ATP-binding</keyword>
<dbReference type="PROSITE" id="PS51192">
    <property type="entry name" value="HELICASE_ATP_BIND_1"/>
    <property type="match status" value="1"/>
</dbReference>
<evidence type="ECO:0000313" key="4">
    <source>
        <dbReference type="Proteomes" id="UP001412067"/>
    </source>
</evidence>
<dbReference type="InterPro" id="IPR027417">
    <property type="entry name" value="P-loop_NTPase"/>
</dbReference>
<feature type="region of interest" description="Disordered" evidence="1">
    <location>
        <begin position="138"/>
        <end position="160"/>
    </location>
</feature>
<dbReference type="EMBL" id="JBBWWR010000010">
    <property type="protein sequence ID" value="KAK8960870.1"/>
    <property type="molecule type" value="Genomic_DNA"/>
</dbReference>
<comment type="caution">
    <text evidence="3">The sequence shown here is derived from an EMBL/GenBank/DDBJ whole genome shotgun (WGS) entry which is preliminary data.</text>
</comment>
<gene>
    <name evidence="3" type="primary">BRM</name>
    <name evidence="3" type="ORF">KSP40_PGU000701</name>
</gene>
<sequence>MLGTRKVSRFLWGEEENSAVQAGSRFGTMGVMTLIAYLMEFKGNYGPHLIIAPNAILLNWKVVSAMKFNVLVSTYEFVMYDWSKLSRIDWKYIFFDEAQCMKDRESILARDLHGYHCQRRLLLTGTPLQIRPDLSRPGPDCAGASPASSTPPNSSPFIPPRGSTFPLARSRLNTTRKSIQASEISDLRIFPATRILIQHFVLVYVDFIVDGLIYVVHVVDLVIDGIIARCIRL</sequence>
<protein>
    <submittedName>
        <fullName evidence="3">ATP-dependent helicase BRM</fullName>
    </submittedName>
</protein>
<reference evidence="3 4" key="1">
    <citation type="journal article" date="2022" name="Nat. Plants">
        <title>Genomes of leafy and leafless Platanthera orchids illuminate the evolution of mycoheterotrophy.</title>
        <authorList>
            <person name="Li M.H."/>
            <person name="Liu K.W."/>
            <person name="Li Z."/>
            <person name="Lu H.C."/>
            <person name="Ye Q.L."/>
            <person name="Zhang D."/>
            <person name="Wang J.Y."/>
            <person name="Li Y.F."/>
            <person name="Zhong Z.M."/>
            <person name="Liu X."/>
            <person name="Yu X."/>
            <person name="Liu D.K."/>
            <person name="Tu X.D."/>
            <person name="Liu B."/>
            <person name="Hao Y."/>
            <person name="Liao X.Y."/>
            <person name="Jiang Y.T."/>
            <person name="Sun W.H."/>
            <person name="Chen J."/>
            <person name="Chen Y.Q."/>
            <person name="Ai Y."/>
            <person name="Zhai J.W."/>
            <person name="Wu S.S."/>
            <person name="Zhou Z."/>
            <person name="Hsiao Y.Y."/>
            <person name="Wu W.L."/>
            <person name="Chen Y.Y."/>
            <person name="Lin Y.F."/>
            <person name="Hsu J.L."/>
            <person name="Li C.Y."/>
            <person name="Wang Z.W."/>
            <person name="Zhao X."/>
            <person name="Zhong W.Y."/>
            <person name="Ma X.K."/>
            <person name="Ma L."/>
            <person name="Huang J."/>
            <person name="Chen G.Z."/>
            <person name="Huang M.Z."/>
            <person name="Huang L."/>
            <person name="Peng D.H."/>
            <person name="Luo Y.B."/>
            <person name="Zou S.Q."/>
            <person name="Chen S.P."/>
            <person name="Lan S."/>
            <person name="Tsai W.C."/>
            <person name="Van de Peer Y."/>
            <person name="Liu Z.J."/>
        </authorList>
    </citation>
    <scope>NUCLEOTIDE SEQUENCE [LARGE SCALE GENOMIC DNA]</scope>
    <source>
        <strain evidence="3">Lor288</strain>
    </source>
</reference>
<evidence type="ECO:0000313" key="3">
    <source>
        <dbReference type="EMBL" id="KAK8960870.1"/>
    </source>
</evidence>
<dbReference type="Proteomes" id="UP001412067">
    <property type="component" value="Unassembled WGS sequence"/>
</dbReference>
<evidence type="ECO:0000259" key="2">
    <source>
        <dbReference type="PROSITE" id="PS51192"/>
    </source>
</evidence>
<dbReference type="GO" id="GO:0004386">
    <property type="term" value="F:helicase activity"/>
    <property type="evidence" value="ECO:0007669"/>
    <property type="project" value="UniProtKB-KW"/>
</dbReference>
<dbReference type="InterPro" id="IPR000330">
    <property type="entry name" value="SNF2_N"/>
</dbReference>
<feature type="domain" description="Helicase ATP-binding" evidence="2">
    <location>
        <begin position="60"/>
        <end position="129"/>
    </location>
</feature>
<dbReference type="InterPro" id="IPR038718">
    <property type="entry name" value="SNF2-like_sf"/>
</dbReference>
<name>A0ABR2MA80_9ASPA</name>
<keyword evidence="4" id="KW-1185">Reference proteome</keyword>
<evidence type="ECO:0000256" key="1">
    <source>
        <dbReference type="SAM" id="MobiDB-lite"/>
    </source>
</evidence>